<feature type="domain" description="Toprim" evidence="16">
    <location>
        <begin position="276"/>
        <end position="362"/>
    </location>
</feature>
<keyword evidence="1 12" id="KW-0240">DNA-directed RNA polymerase</keyword>
<keyword evidence="10 12" id="KW-0238">DNA-binding</keyword>
<dbReference type="GO" id="GO:1990077">
    <property type="term" value="C:primosome complex"/>
    <property type="evidence" value="ECO:0007669"/>
    <property type="project" value="UniProtKB-KW"/>
</dbReference>
<evidence type="ECO:0000256" key="15">
    <source>
        <dbReference type="SAM" id="MobiDB-lite"/>
    </source>
</evidence>
<dbReference type="InterPro" id="IPR050219">
    <property type="entry name" value="DnaG_primase"/>
</dbReference>
<dbReference type="EC" id="2.7.7.101" evidence="12"/>
<name>A0A1X1QVQ7_MYCBE</name>
<keyword evidence="4 12" id="KW-0548">Nucleotidyltransferase</keyword>
<dbReference type="InterPro" id="IPR006171">
    <property type="entry name" value="TOPRIM_dom"/>
</dbReference>
<dbReference type="EMBL" id="LQOK01000049">
    <property type="protein sequence ID" value="ORU95384.1"/>
    <property type="molecule type" value="Genomic_DNA"/>
</dbReference>
<dbReference type="SUPFAM" id="SSF57783">
    <property type="entry name" value="Zinc beta-ribbon"/>
    <property type="match status" value="1"/>
</dbReference>
<dbReference type="FunFam" id="3.90.580.10:FF:000001">
    <property type="entry name" value="DNA primase"/>
    <property type="match status" value="1"/>
</dbReference>
<dbReference type="Pfam" id="PF01807">
    <property type="entry name" value="Zn_ribbon_DnaG"/>
    <property type="match status" value="1"/>
</dbReference>
<dbReference type="GO" id="GO:0000428">
    <property type="term" value="C:DNA-directed RNA polymerase complex"/>
    <property type="evidence" value="ECO:0007669"/>
    <property type="project" value="UniProtKB-KW"/>
</dbReference>
<dbReference type="Gene3D" id="3.40.1360.10">
    <property type="match status" value="1"/>
</dbReference>
<gene>
    <name evidence="12" type="primary">dnaG</name>
    <name evidence="17" type="ORF">AWB93_00285</name>
</gene>
<dbReference type="SMART" id="SM00400">
    <property type="entry name" value="ZnF_CHCC"/>
    <property type="match status" value="1"/>
</dbReference>
<dbReference type="GO" id="GO:0003899">
    <property type="term" value="F:DNA-directed RNA polymerase activity"/>
    <property type="evidence" value="ECO:0007669"/>
    <property type="project" value="UniProtKB-UniRule"/>
</dbReference>
<dbReference type="GO" id="GO:0003677">
    <property type="term" value="F:DNA binding"/>
    <property type="evidence" value="ECO:0007669"/>
    <property type="project" value="UniProtKB-KW"/>
</dbReference>
<evidence type="ECO:0000259" key="16">
    <source>
        <dbReference type="PROSITE" id="PS50880"/>
    </source>
</evidence>
<dbReference type="SUPFAM" id="SSF56731">
    <property type="entry name" value="DNA primase core"/>
    <property type="match status" value="1"/>
</dbReference>
<dbReference type="FunFam" id="3.90.980.10:FF:000001">
    <property type="entry name" value="DNA primase"/>
    <property type="match status" value="1"/>
</dbReference>
<dbReference type="InterPro" id="IPR013173">
    <property type="entry name" value="DNA_primase_DnaG_DnaB-bd_dom"/>
</dbReference>
<keyword evidence="3 12" id="KW-0808">Transferase</keyword>
<evidence type="ECO:0000256" key="7">
    <source>
        <dbReference type="ARBA" id="ARBA00022771"/>
    </source>
</evidence>
<keyword evidence="2 12" id="KW-0639">Primosome</keyword>
<dbReference type="InterPro" id="IPR006295">
    <property type="entry name" value="DNA_primase_DnaG"/>
</dbReference>
<comment type="cofactor">
    <cofactor evidence="12 13 14">
        <name>Zn(2+)</name>
        <dbReference type="ChEBI" id="CHEBI:29105"/>
    </cofactor>
    <text evidence="12 13 14">Binds 1 zinc ion per monomer.</text>
</comment>
<dbReference type="AlphaFoldDB" id="A0A1X1QVQ7"/>
<dbReference type="InterPro" id="IPR030846">
    <property type="entry name" value="DnaG_bac"/>
</dbReference>
<evidence type="ECO:0000256" key="10">
    <source>
        <dbReference type="ARBA" id="ARBA00023125"/>
    </source>
</evidence>
<evidence type="ECO:0000256" key="1">
    <source>
        <dbReference type="ARBA" id="ARBA00022478"/>
    </source>
</evidence>
<keyword evidence="8 12" id="KW-0862">Zinc</keyword>
<dbReference type="GO" id="GO:0005737">
    <property type="term" value="C:cytoplasm"/>
    <property type="evidence" value="ECO:0007669"/>
    <property type="project" value="TreeGrafter"/>
</dbReference>
<evidence type="ECO:0000256" key="3">
    <source>
        <dbReference type="ARBA" id="ARBA00022679"/>
    </source>
</evidence>
<dbReference type="Gene3D" id="3.90.980.10">
    <property type="entry name" value="DNA primase, catalytic core, N-terminal domain"/>
    <property type="match status" value="1"/>
</dbReference>
<evidence type="ECO:0000256" key="6">
    <source>
        <dbReference type="ARBA" id="ARBA00022723"/>
    </source>
</evidence>
<dbReference type="InterPro" id="IPR013264">
    <property type="entry name" value="DNAG_N"/>
</dbReference>
<dbReference type="HAMAP" id="MF_00974">
    <property type="entry name" value="DNA_primase_DnaG"/>
    <property type="match status" value="1"/>
</dbReference>
<comment type="caution">
    <text evidence="17">The sequence shown here is derived from an EMBL/GenBank/DDBJ whole genome shotgun (WGS) entry which is preliminary data.</text>
</comment>
<comment type="catalytic activity">
    <reaction evidence="12">
        <text>ssDNA + n NTP = ssDNA/pppN(pN)n-1 hybrid + (n-1) diphosphate.</text>
        <dbReference type="EC" id="2.7.7.101"/>
    </reaction>
</comment>
<feature type="compositionally biased region" description="Low complexity" evidence="15">
    <location>
        <begin position="462"/>
        <end position="480"/>
    </location>
</feature>
<dbReference type="Pfam" id="PF10410">
    <property type="entry name" value="DnaB_bind"/>
    <property type="match status" value="1"/>
</dbReference>
<dbReference type="Gene3D" id="3.90.580.10">
    <property type="entry name" value="Zinc finger, CHC2-type domain"/>
    <property type="match status" value="1"/>
</dbReference>
<dbReference type="Pfam" id="PF08275">
    <property type="entry name" value="DNAG_N"/>
    <property type="match status" value="1"/>
</dbReference>
<keyword evidence="11 12" id="KW-0804">Transcription</keyword>
<dbReference type="InterPro" id="IPR002694">
    <property type="entry name" value="Znf_CHC2"/>
</dbReference>
<keyword evidence="5 12" id="KW-0235">DNA replication</keyword>
<evidence type="ECO:0000256" key="11">
    <source>
        <dbReference type="ARBA" id="ARBA00023163"/>
    </source>
</evidence>
<evidence type="ECO:0000256" key="8">
    <source>
        <dbReference type="ARBA" id="ARBA00022833"/>
    </source>
</evidence>
<dbReference type="InterPro" id="IPR036977">
    <property type="entry name" value="DNA_primase_Znf_CHC2"/>
</dbReference>
<keyword evidence="7 12" id="KW-0863">Zinc-finger</keyword>
<evidence type="ECO:0000256" key="5">
    <source>
        <dbReference type="ARBA" id="ARBA00022705"/>
    </source>
</evidence>
<dbReference type="Pfam" id="PF08278">
    <property type="entry name" value="DnaG_DnaB_bind"/>
    <property type="match status" value="1"/>
</dbReference>
<evidence type="ECO:0000256" key="14">
    <source>
        <dbReference type="PIRSR" id="PIRSR002811-1"/>
    </source>
</evidence>
<proteinExistence type="inferred from homology"/>
<comment type="subunit">
    <text evidence="12">Monomer. Interacts with DnaB.</text>
</comment>
<dbReference type="PANTHER" id="PTHR30313:SF2">
    <property type="entry name" value="DNA PRIMASE"/>
    <property type="match status" value="1"/>
</dbReference>
<dbReference type="STRING" id="56425.AWB93_00285"/>
<evidence type="ECO:0000256" key="12">
    <source>
        <dbReference type="HAMAP-Rule" id="MF_00974"/>
    </source>
</evidence>
<dbReference type="PANTHER" id="PTHR30313">
    <property type="entry name" value="DNA PRIMASE"/>
    <property type="match status" value="1"/>
</dbReference>
<dbReference type="InterPro" id="IPR034151">
    <property type="entry name" value="TOPRIM_DnaG_bac"/>
</dbReference>
<evidence type="ECO:0000256" key="13">
    <source>
        <dbReference type="PIRNR" id="PIRNR002811"/>
    </source>
</evidence>
<evidence type="ECO:0000313" key="18">
    <source>
        <dbReference type="Proteomes" id="UP000193990"/>
    </source>
</evidence>
<dbReference type="GO" id="GO:0008270">
    <property type="term" value="F:zinc ion binding"/>
    <property type="evidence" value="ECO:0007669"/>
    <property type="project" value="UniProtKB-UniRule"/>
</dbReference>
<evidence type="ECO:0000256" key="9">
    <source>
        <dbReference type="ARBA" id="ARBA00022842"/>
    </source>
</evidence>
<evidence type="ECO:0000256" key="4">
    <source>
        <dbReference type="ARBA" id="ARBA00022695"/>
    </source>
</evidence>
<dbReference type="PIRSF" id="PIRSF002811">
    <property type="entry name" value="DnaG"/>
    <property type="match status" value="1"/>
</dbReference>
<accession>A0A1X1QVQ7</accession>
<comment type="domain">
    <text evidence="12">Contains an N-terminal zinc-binding domain, a central core domain that contains the primase activity, and a C-terminal DnaB-binding domain.</text>
</comment>
<dbReference type="InterPro" id="IPR037068">
    <property type="entry name" value="DNA_primase_core_N_sf"/>
</dbReference>
<feature type="zinc finger region" description="CHC2-type" evidence="12 14">
    <location>
        <begin position="55"/>
        <end position="79"/>
    </location>
</feature>
<dbReference type="Proteomes" id="UP000193990">
    <property type="component" value="Unassembled WGS sequence"/>
</dbReference>
<organism evidence="17 18">
    <name type="scientific">Mycobacterium bohemicum</name>
    <dbReference type="NCBI Taxonomy" id="56425"/>
    <lineage>
        <taxon>Bacteria</taxon>
        <taxon>Bacillati</taxon>
        <taxon>Actinomycetota</taxon>
        <taxon>Actinomycetes</taxon>
        <taxon>Mycobacteriales</taxon>
        <taxon>Mycobacteriaceae</taxon>
        <taxon>Mycobacterium</taxon>
    </lineage>
</organism>
<dbReference type="RefSeq" id="WP_085183480.1">
    <property type="nucleotide sequence ID" value="NZ_JACKSV010000128.1"/>
</dbReference>
<reference evidence="17 18" key="1">
    <citation type="submission" date="2016-01" db="EMBL/GenBank/DDBJ databases">
        <title>The new phylogeny of the genus Mycobacterium.</title>
        <authorList>
            <person name="Tarcisio F."/>
            <person name="Conor M."/>
            <person name="Antonella G."/>
            <person name="Elisabetta G."/>
            <person name="Giulia F.S."/>
            <person name="Sara T."/>
            <person name="Anna F."/>
            <person name="Clotilde B."/>
            <person name="Roberto B."/>
            <person name="Veronica D.S."/>
            <person name="Fabio R."/>
            <person name="Monica P."/>
            <person name="Olivier J."/>
            <person name="Enrico T."/>
            <person name="Nicola S."/>
        </authorList>
    </citation>
    <scope>NUCLEOTIDE SEQUENCE [LARGE SCALE GENOMIC DNA]</scope>
    <source>
        <strain evidence="17 18">DSM 44277</strain>
    </source>
</reference>
<feature type="region of interest" description="Disordered" evidence="15">
    <location>
        <begin position="1"/>
        <end position="20"/>
    </location>
</feature>
<sequence>MSSPAGSRDSGRAGGRGRIPDRDIAAIRERVRIEDVVGDYVQLRRAGADSLKGLCPFHDEKSPSFHVRPNHGHFHCFGCGEGGDVYAFVQKIEHVSFVEAVELLADRVGHAISYSGPATSVQRDRGSRSRLIAANAAAAEFYAAALESDEAAPARKYLTERNFDAEAARHFGCGFAPSGWDSLTKHLQRKGFEFKELEAAGLSRQGRRGPMDRFHRRLLWPIRSSAGEVIGFGARRLFDDDPMEAKYINTPETLLYKKSSVLFGIDLAKRDIAKGHQAVVVEGYTDVMAMHQAGVTTAVASCGTAFGDEHLGMLRRLMMDDSFFRGELIYVFDGDAAGRAAAIKAFDGEQNLAGQSFVAVAPDGMDPCDLRLARGDGALRDLVARRTPLFEFAIRTAIAEMDLDSAEGRVAALRRCVPMVGRIKDPTLRDEYARQLAGWVGWDDVAQVIDRVRGEAKRAKAPARAGSAPGAARGRGEPPADVAPARPAGSRPDPRDPTLWPQREALKSALQYPAFAGPVFDTLTVESFTHPGYAAVRAAIEAAGGTSNGVTGAQWIDAVRGQAASDLTAGLISELGVEVIAVDEDRLPRYIGGVLARLQEVWMGRQIAEVKSKLQRMSPIEQGDEYHALFGDLVAMEAYRRSLLEQASGDDLTA</sequence>
<dbReference type="NCBIfam" id="TIGR01391">
    <property type="entry name" value="dnaG"/>
    <property type="match status" value="1"/>
</dbReference>
<dbReference type="PROSITE" id="PS50880">
    <property type="entry name" value="TOPRIM"/>
    <property type="match status" value="1"/>
</dbReference>
<keyword evidence="18" id="KW-1185">Reference proteome</keyword>
<protein>
    <recommendedName>
        <fullName evidence="12 13">DNA primase</fullName>
        <ecNumber evidence="12">2.7.7.101</ecNumber>
    </recommendedName>
</protein>
<dbReference type="SMART" id="SM00766">
    <property type="entry name" value="DnaG_DnaB_bind"/>
    <property type="match status" value="1"/>
</dbReference>
<feature type="region of interest" description="Disordered" evidence="15">
    <location>
        <begin position="456"/>
        <end position="500"/>
    </location>
</feature>
<evidence type="ECO:0000256" key="2">
    <source>
        <dbReference type="ARBA" id="ARBA00022515"/>
    </source>
</evidence>
<dbReference type="SMART" id="SM00493">
    <property type="entry name" value="TOPRIM"/>
    <property type="match status" value="1"/>
</dbReference>
<dbReference type="CDD" id="cd03364">
    <property type="entry name" value="TOPRIM_DnaG_primases"/>
    <property type="match status" value="1"/>
</dbReference>
<evidence type="ECO:0000313" key="17">
    <source>
        <dbReference type="EMBL" id="ORU95384.1"/>
    </source>
</evidence>
<dbReference type="Pfam" id="PF13662">
    <property type="entry name" value="Toprim_4"/>
    <property type="match status" value="1"/>
</dbReference>
<keyword evidence="6 12" id="KW-0479">Metal-binding</keyword>
<dbReference type="InterPro" id="IPR019475">
    <property type="entry name" value="DNA_primase_DnaB-bd"/>
</dbReference>
<comment type="similarity">
    <text evidence="12 13">Belongs to the DnaG primase family.</text>
</comment>
<keyword evidence="9" id="KW-0460">Magnesium</keyword>
<comment type="function">
    <text evidence="12 13">RNA polymerase that catalyzes the synthesis of short RNA molecules used as primers for DNA polymerase during DNA replication.</text>
</comment>
<dbReference type="GO" id="GO:0006269">
    <property type="term" value="P:DNA replication, synthesis of primer"/>
    <property type="evidence" value="ECO:0007669"/>
    <property type="project" value="UniProtKB-UniRule"/>
</dbReference>